<sequence length="580" mass="65822">MPAEINGRVLDPEEMVPMGRHRHARIADAIHQHRQVNHSAYRTPPTLSPLYRAECSQATRPSVDANIDTILANHSEPNNGYVMVEVDSAIPRPRQSIPYQNYIHEGGRVIMCMYNYRTLDPTPRLQQWKWADIMAASCVEALSSTGRAANMSGLTSIWRISIDNQQIQRIIKMLRVIHRSTGGSFEVTPAADDLFFALLESDHGRGLASLLIGYPWMFGFKTITSAVIFSVVSGLPSLYWRLEPLAEKVPELPLQRDVLGSSPMSKKQARKHKKTLSNASAGQAPEHPYFTIKLTDRKKSHDSRLGNLLPYALHNWLYHKWYRLYRSDIEYGQFIAKLFVSCSPPMDTPTVSLVGQINDLNARICSKVASIQKYVQTCPIGERFSPTQTFRDERFYIMQPLFKAVTIILLNDEYDVRMVDVGKMPALLTLTSEEDGLSQQLSFKSISDKVEDFISETIIRVRLNTAIEFMLAQQEREVSFFGPQPDPVESTKELENGTCCNMQEVREFANQLGWTGEPLQGPSSTWLDTETHTEWLGNGAKEDKSLYGRMEDSQRWNILLRTAGLEHTPGRLIKRRNSTS</sequence>
<name>F9FWT9_FUSOF</name>
<proteinExistence type="predicted"/>
<gene>
    <name evidence="2" type="ORF">FOXB_10871</name>
</gene>
<organism evidence="2">
    <name type="scientific">Fusarium oxysporum (strain Fo5176)</name>
    <name type="common">Fusarium vascular wilt</name>
    <dbReference type="NCBI Taxonomy" id="660025"/>
    <lineage>
        <taxon>Eukaryota</taxon>
        <taxon>Fungi</taxon>
        <taxon>Dikarya</taxon>
        <taxon>Ascomycota</taxon>
        <taxon>Pezizomycotina</taxon>
        <taxon>Sordariomycetes</taxon>
        <taxon>Hypocreomycetidae</taxon>
        <taxon>Hypocreales</taxon>
        <taxon>Nectriaceae</taxon>
        <taxon>Fusarium</taxon>
        <taxon>Fusarium oxysporum species complex</taxon>
    </lineage>
</organism>
<evidence type="ECO:0000313" key="2">
    <source>
        <dbReference type="EMBL" id="EGU78614.1"/>
    </source>
</evidence>
<protein>
    <submittedName>
        <fullName evidence="2">Uncharacterized protein</fullName>
    </submittedName>
</protein>
<dbReference type="EMBL" id="AFQF01002777">
    <property type="protein sequence ID" value="EGU78614.1"/>
    <property type="molecule type" value="Genomic_DNA"/>
</dbReference>
<accession>F9FWT9</accession>
<feature type="region of interest" description="Disordered" evidence="1">
    <location>
        <begin position="261"/>
        <end position="283"/>
    </location>
</feature>
<comment type="caution">
    <text evidence="2">The sequence shown here is derived from an EMBL/GenBank/DDBJ whole genome shotgun (WGS) entry which is preliminary data.</text>
</comment>
<dbReference type="AlphaFoldDB" id="F9FWT9"/>
<dbReference type="OrthoDB" id="4991298at2759"/>
<reference evidence="2" key="1">
    <citation type="journal article" date="2012" name="Mol. Plant Microbe Interact.">
        <title>A highly conserved effector in Fusarium oxysporum is required for full virulence on Arabidopsis.</title>
        <authorList>
            <person name="Thatcher L.F."/>
            <person name="Gardiner D.M."/>
            <person name="Kazan K."/>
            <person name="Manners J."/>
        </authorList>
    </citation>
    <scope>NUCLEOTIDE SEQUENCE [LARGE SCALE GENOMIC DNA]</scope>
    <source>
        <strain evidence="2">Fo5176</strain>
    </source>
</reference>
<evidence type="ECO:0000256" key="1">
    <source>
        <dbReference type="SAM" id="MobiDB-lite"/>
    </source>
</evidence>